<dbReference type="OrthoDB" id="5365701at2759"/>
<dbReference type="InterPro" id="IPR037062">
    <property type="entry name" value="Malic_N_dom_sf"/>
</dbReference>
<dbReference type="CDD" id="cd05312">
    <property type="entry name" value="NAD_bind_1_malic_enz"/>
    <property type="match status" value="1"/>
</dbReference>
<dbReference type="InterPro" id="IPR036291">
    <property type="entry name" value="NAD(P)-bd_dom_sf"/>
</dbReference>
<dbReference type="Pfam" id="PF03949">
    <property type="entry name" value="Malic_M"/>
    <property type="match status" value="1"/>
</dbReference>
<dbReference type="SUPFAM" id="SSF51735">
    <property type="entry name" value="NAD(P)-binding Rossmann-fold domains"/>
    <property type="match status" value="1"/>
</dbReference>
<dbReference type="RefSeq" id="XP_030382900.1">
    <property type="nucleotide sequence ID" value="XM_030527040.1"/>
</dbReference>
<dbReference type="SMART" id="SM01274">
    <property type="entry name" value="malic"/>
    <property type="match status" value="1"/>
</dbReference>
<dbReference type="SUPFAM" id="SSF53223">
    <property type="entry name" value="Aminoacid dehydrogenase-like, N-terminal domain"/>
    <property type="match status" value="1"/>
</dbReference>
<feature type="domain" description="Malic enzyme N-terminal" evidence="6">
    <location>
        <begin position="99"/>
        <end position="280"/>
    </location>
</feature>
<comment type="similarity">
    <text evidence="1">Belongs to the malic enzymes family.</text>
</comment>
<feature type="binding site" evidence="3">
    <location>
        <position position="427"/>
    </location>
    <ligand>
        <name>(S)-malate</name>
        <dbReference type="ChEBI" id="CHEBI:15589"/>
    </ligand>
</feature>
<dbReference type="GO" id="GO:0046872">
    <property type="term" value="F:metal ion binding"/>
    <property type="evidence" value="ECO:0007669"/>
    <property type="project" value="UniProtKB-KW"/>
</dbReference>
<evidence type="ECO:0000256" key="3">
    <source>
        <dbReference type="PIRSR" id="PIRSR000106-2"/>
    </source>
</evidence>
<dbReference type="GeneID" id="115630466"/>
<dbReference type="GO" id="GO:0006108">
    <property type="term" value="P:malate metabolic process"/>
    <property type="evidence" value="ECO:0007669"/>
    <property type="project" value="TreeGrafter"/>
</dbReference>
<feature type="active site" description="Proton donor" evidence="2">
    <location>
        <position position="122"/>
    </location>
</feature>
<feature type="binding site" evidence="4">
    <location>
        <position position="289"/>
    </location>
    <ligand>
        <name>a divalent metal cation</name>
        <dbReference type="ChEBI" id="CHEBI:60240"/>
    </ligand>
</feature>
<gene>
    <name evidence="8" type="primary">LOC115630466</name>
</gene>
<dbReference type="Gene3D" id="3.40.50.10380">
    <property type="entry name" value="Malic enzyme, N-terminal domain"/>
    <property type="match status" value="1"/>
</dbReference>
<evidence type="ECO:0000313" key="8">
    <source>
        <dbReference type="RefSeq" id="XP_030382900.1"/>
    </source>
</evidence>
<feature type="domain" description="Malic enzyme NAD-binding" evidence="5">
    <location>
        <begin position="290"/>
        <end position="540"/>
    </location>
</feature>
<evidence type="ECO:0000313" key="7">
    <source>
        <dbReference type="Proteomes" id="UP000504634"/>
    </source>
</evidence>
<dbReference type="InterPro" id="IPR046346">
    <property type="entry name" value="Aminoacid_DH-like_N_sf"/>
</dbReference>
<dbReference type="AlphaFoldDB" id="A0A6J2U4N6"/>
<comment type="cofactor">
    <cofactor evidence="4">
        <name>Mg(2+)</name>
        <dbReference type="ChEBI" id="CHEBI:18420"/>
    </cofactor>
    <cofactor evidence="4">
        <name>Mn(2+)</name>
        <dbReference type="ChEBI" id="CHEBI:29035"/>
    </cofactor>
    <text evidence="4">Divalent metal cations. Prefers magnesium or manganese.</text>
</comment>
<evidence type="ECO:0000256" key="2">
    <source>
        <dbReference type="PIRSR" id="PIRSR000106-1"/>
    </source>
</evidence>
<dbReference type="PANTHER" id="PTHR23406">
    <property type="entry name" value="MALIC ENZYME-RELATED"/>
    <property type="match status" value="1"/>
</dbReference>
<keyword evidence="4" id="KW-0479">Metal-binding</keyword>
<sequence>MAYRALLSIAQLRFSNKNSEMCTKHRRYSNVVPIGAQLALQKSYNKGLAFTIEERQRLGINGLFPCSIRTQSEQLFSVSSNFLSRPTAIAKYRYMLSLRQRHESLYYLFIGEHIEDVLPVIYTPTVGVACTVLGLIFRAPMGMFVTKYDRGHISDVLGNWPESDVRAVCITDGERILGLGDLGANGMAISLGKIDLYTALARIHPSYLIPISLDVGTDNEQLLADPLYIGARDKRLRGKEYDDLVDELMEAIVKRWGRNTLIHFEDFGTPNALKFIEKYQKSHCCFNDDIQGTAATALGGFLGVSRATQKPLNEHVFLFVGAGSASLGIANLLMKHLKEHADAPEAGHKIFMCDAEGLITKSRKDLSPTIKRFAQDVPETAQLEEVMKIVNPSILLGATGSSGIFNENILRFMAKNHERPAIFALSNPTDKAECTAEQAFNFTEGRAIFCSGSPFPPVVINGKRHIPGQANNCFAFPGVALGVLCASARYIPDEVFIVAAQVLSEFQSDENVAQGIIYPRIKEAPEVAFQIGVKVAEYIFNEDLANASPAPENICEFVLGQRYKTDYESALRPTWEYPKLPHIPLPKDPDVLLNS</sequence>
<feature type="active site" description="Proton acceptor" evidence="2">
    <location>
        <position position="193"/>
    </location>
</feature>
<feature type="binding site" evidence="3">
    <location>
        <position position="175"/>
    </location>
    <ligand>
        <name>(S)-malate</name>
        <dbReference type="ChEBI" id="CHEBI:15589"/>
    </ligand>
</feature>
<proteinExistence type="inferred from homology"/>
<feature type="binding site" evidence="3">
    <location>
        <position position="471"/>
    </location>
    <ligand>
        <name>(S)-malate</name>
        <dbReference type="ChEBI" id="CHEBI:15589"/>
    </ligand>
</feature>
<dbReference type="Proteomes" id="UP000504634">
    <property type="component" value="Unplaced"/>
</dbReference>
<dbReference type="NCBIfam" id="NF010052">
    <property type="entry name" value="PRK13529.1"/>
    <property type="match status" value="1"/>
</dbReference>
<dbReference type="InterPro" id="IPR001891">
    <property type="entry name" value="Malic_OxRdtase"/>
</dbReference>
<dbReference type="GO" id="GO:0005739">
    <property type="term" value="C:mitochondrion"/>
    <property type="evidence" value="ECO:0007669"/>
    <property type="project" value="TreeGrafter"/>
</dbReference>
<reference evidence="8" key="1">
    <citation type="submission" date="2025-08" db="UniProtKB">
        <authorList>
            <consortium name="RefSeq"/>
        </authorList>
    </citation>
    <scope>IDENTIFICATION</scope>
    <source>
        <strain evidence="8">11010-0011.00</strain>
        <tissue evidence="8">Whole body</tissue>
    </source>
</reference>
<feature type="binding site" evidence="4">
    <location>
        <position position="265"/>
    </location>
    <ligand>
        <name>a divalent metal cation</name>
        <dbReference type="ChEBI" id="CHEBI:60240"/>
    </ligand>
</feature>
<protein>
    <submittedName>
        <fullName evidence="8">NADP-dependent malic enzyme-like</fullName>
    </submittedName>
</protein>
<organism evidence="7 8">
    <name type="scientific">Drosophila lebanonensis</name>
    <name type="common">Fruit fly</name>
    <name type="synonym">Scaptodrosophila lebanonensis</name>
    <dbReference type="NCBI Taxonomy" id="7225"/>
    <lineage>
        <taxon>Eukaryota</taxon>
        <taxon>Metazoa</taxon>
        <taxon>Ecdysozoa</taxon>
        <taxon>Arthropoda</taxon>
        <taxon>Hexapoda</taxon>
        <taxon>Insecta</taxon>
        <taxon>Pterygota</taxon>
        <taxon>Neoptera</taxon>
        <taxon>Endopterygota</taxon>
        <taxon>Diptera</taxon>
        <taxon>Brachycera</taxon>
        <taxon>Muscomorpha</taxon>
        <taxon>Ephydroidea</taxon>
        <taxon>Drosophilidae</taxon>
        <taxon>Scaptodrosophila</taxon>
    </lineage>
</organism>
<evidence type="ECO:0000256" key="4">
    <source>
        <dbReference type="PIRSR" id="PIRSR000106-3"/>
    </source>
</evidence>
<dbReference type="GO" id="GO:0051287">
    <property type="term" value="F:NAD binding"/>
    <property type="evidence" value="ECO:0007669"/>
    <property type="project" value="InterPro"/>
</dbReference>
<evidence type="ECO:0000259" key="5">
    <source>
        <dbReference type="SMART" id="SM00919"/>
    </source>
</evidence>
<dbReference type="Pfam" id="PF00390">
    <property type="entry name" value="malic"/>
    <property type="match status" value="1"/>
</dbReference>
<dbReference type="SMART" id="SM00919">
    <property type="entry name" value="Malic_M"/>
    <property type="match status" value="1"/>
</dbReference>
<evidence type="ECO:0000256" key="1">
    <source>
        <dbReference type="ARBA" id="ARBA00008785"/>
    </source>
</evidence>
<accession>A0A6J2U4N6</accession>
<keyword evidence="7" id="KW-1185">Reference proteome</keyword>
<dbReference type="PRINTS" id="PR00072">
    <property type="entry name" value="MALOXRDTASE"/>
</dbReference>
<evidence type="ECO:0000259" key="6">
    <source>
        <dbReference type="SMART" id="SM01274"/>
    </source>
</evidence>
<dbReference type="PIRSF" id="PIRSF000106">
    <property type="entry name" value="ME"/>
    <property type="match status" value="1"/>
</dbReference>
<feature type="binding site" evidence="4">
    <location>
        <position position="266"/>
    </location>
    <ligand>
        <name>a divalent metal cation</name>
        <dbReference type="ChEBI" id="CHEBI:60240"/>
    </ligand>
</feature>
<dbReference type="GO" id="GO:0004473">
    <property type="term" value="F:malate dehydrogenase (decarboxylating) (NADP+) activity"/>
    <property type="evidence" value="ECO:0007669"/>
    <property type="project" value="TreeGrafter"/>
</dbReference>
<dbReference type="InterPro" id="IPR012302">
    <property type="entry name" value="Malic_NAD-bd"/>
</dbReference>
<dbReference type="Gene3D" id="3.40.50.720">
    <property type="entry name" value="NAD(P)-binding Rossmann-like Domain"/>
    <property type="match status" value="1"/>
</dbReference>
<dbReference type="PANTHER" id="PTHR23406:SF90">
    <property type="entry name" value="MALIC ENZYME-RELATED"/>
    <property type="match status" value="1"/>
</dbReference>
<dbReference type="InterPro" id="IPR012301">
    <property type="entry name" value="Malic_N_dom"/>
</dbReference>
<name>A0A6J2U4N6_DROLE</name>